<dbReference type="GO" id="GO:0097367">
    <property type="term" value="F:carbohydrate derivative binding"/>
    <property type="evidence" value="ECO:0007669"/>
    <property type="project" value="InterPro"/>
</dbReference>
<dbReference type="STRING" id="1123281.SAMN02745180_00362"/>
<name>A0A1M5T3W7_9FIRM</name>
<dbReference type="Proteomes" id="UP000184389">
    <property type="component" value="Unassembled WGS sequence"/>
</dbReference>
<dbReference type="PANTHER" id="PTHR30390:SF7">
    <property type="entry name" value="PHOSPHOHEPTOSE ISOMERASE"/>
    <property type="match status" value="1"/>
</dbReference>
<gene>
    <name evidence="2" type="ORF">SAMN02745180_00362</name>
</gene>
<keyword evidence="3" id="KW-1185">Reference proteome</keyword>
<dbReference type="SUPFAM" id="SSF53697">
    <property type="entry name" value="SIS domain"/>
    <property type="match status" value="1"/>
</dbReference>
<feature type="domain" description="SIS" evidence="1">
    <location>
        <begin position="32"/>
        <end position="209"/>
    </location>
</feature>
<dbReference type="InterPro" id="IPR035472">
    <property type="entry name" value="RpiR-like_SIS"/>
</dbReference>
<keyword evidence="2" id="KW-0413">Isomerase</keyword>
<dbReference type="Pfam" id="PF13580">
    <property type="entry name" value="SIS_2"/>
    <property type="match status" value="1"/>
</dbReference>
<dbReference type="GO" id="GO:0016853">
    <property type="term" value="F:isomerase activity"/>
    <property type="evidence" value="ECO:0007669"/>
    <property type="project" value="UniProtKB-KW"/>
</dbReference>
<proteinExistence type="predicted"/>
<sequence length="240" mass="26225">MSSSNYIDAVQNLITEIKETQSENIVKAAEKFAEAVKNDKIIHVFGTGHSHMIGIEMFVRAGGLANVEAMLDNTILTNFGARKSGNIERLSGLAEVIWNDYEIKQGDIMVIVSNSGRNAVPIEMAMLAKEKGIYLIALTSLKHSKNCESRHESGKRLFELADLVIDNCAPKGDGLLDFDGIQSGASSTIAGSVIVNSIVAETLSMLSKEGYKAPVYVSQNVDGYNNDDIYAKYEHRIKHI</sequence>
<dbReference type="InterPro" id="IPR001347">
    <property type="entry name" value="SIS_dom"/>
</dbReference>
<dbReference type="CDD" id="cd05013">
    <property type="entry name" value="SIS_RpiR"/>
    <property type="match status" value="1"/>
</dbReference>
<dbReference type="Gene3D" id="3.40.50.10490">
    <property type="entry name" value="Glucose-6-phosphate isomerase like protein, domain 1"/>
    <property type="match status" value="1"/>
</dbReference>
<dbReference type="GO" id="GO:1901135">
    <property type="term" value="P:carbohydrate derivative metabolic process"/>
    <property type="evidence" value="ECO:0007669"/>
    <property type="project" value="InterPro"/>
</dbReference>
<protein>
    <submittedName>
        <fullName evidence="2">Uncharacterized protein, contains SIS (Sugar ISomerase) phosphosugar binding domain</fullName>
    </submittedName>
</protein>
<accession>A0A1M5T3W7</accession>
<dbReference type="AlphaFoldDB" id="A0A1M5T3W7"/>
<dbReference type="InterPro" id="IPR050099">
    <property type="entry name" value="SIS_GmhA/DiaA_subfam"/>
</dbReference>
<dbReference type="RefSeq" id="WP_072742808.1">
    <property type="nucleotide sequence ID" value="NZ_FQXR01000002.1"/>
</dbReference>
<organism evidence="2 3">
    <name type="scientific">Sporanaerobacter acetigenes DSM 13106</name>
    <dbReference type="NCBI Taxonomy" id="1123281"/>
    <lineage>
        <taxon>Bacteria</taxon>
        <taxon>Bacillati</taxon>
        <taxon>Bacillota</taxon>
        <taxon>Tissierellia</taxon>
        <taxon>Tissierellales</taxon>
        <taxon>Sporanaerobacteraceae</taxon>
        <taxon>Sporanaerobacter</taxon>
    </lineage>
</organism>
<reference evidence="2 3" key="1">
    <citation type="submission" date="2016-11" db="EMBL/GenBank/DDBJ databases">
        <authorList>
            <person name="Jaros S."/>
            <person name="Januszkiewicz K."/>
            <person name="Wedrychowicz H."/>
        </authorList>
    </citation>
    <scope>NUCLEOTIDE SEQUENCE [LARGE SCALE GENOMIC DNA]</scope>
    <source>
        <strain evidence="2 3">DSM 13106</strain>
    </source>
</reference>
<dbReference type="PANTHER" id="PTHR30390">
    <property type="entry name" value="SEDOHEPTULOSE 7-PHOSPHATE ISOMERASE / DNAA INITIATOR-ASSOCIATING FACTOR FOR REPLICATION INITIATION"/>
    <property type="match status" value="1"/>
</dbReference>
<dbReference type="EMBL" id="FQXR01000002">
    <property type="protein sequence ID" value="SHH45290.1"/>
    <property type="molecule type" value="Genomic_DNA"/>
</dbReference>
<dbReference type="PROSITE" id="PS51464">
    <property type="entry name" value="SIS"/>
    <property type="match status" value="1"/>
</dbReference>
<dbReference type="NCBIfam" id="NF002805">
    <property type="entry name" value="PRK02947.1"/>
    <property type="match status" value="1"/>
</dbReference>
<dbReference type="InterPro" id="IPR046348">
    <property type="entry name" value="SIS_dom_sf"/>
</dbReference>
<dbReference type="OrthoDB" id="9805185at2"/>
<evidence type="ECO:0000259" key="1">
    <source>
        <dbReference type="PROSITE" id="PS51464"/>
    </source>
</evidence>
<evidence type="ECO:0000313" key="3">
    <source>
        <dbReference type="Proteomes" id="UP000184389"/>
    </source>
</evidence>
<evidence type="ECO:0000313" key="2">
    <source>
        <dbReference type="EMBL" id="SHH45290.1"/>
    </source>
</evidence>